<dbReference type="SUPFAM" id="SSF52172">
    <property type="entry name" value="CheY-like"/>
    <property type="match status" value="1"/>
</dbReference>
<dbReference type="InterPro" id="IPR011006">
    <property type="entry name" value="CheY-like_superfamily"/>
</dbReference>
<comment type="caution">
    <text evidence="9">The sequence shown here is derived from an EMBL/GenBank/DDBJ whole genome shotgun (WGS) entry which is preliminary data.</text>
</comment>
<dbReference type="AlphaFoldDB" id="A0A0N8GEJ6"/>
<protein>
    <recommendedName>
        <fullName evidence="2">histidine kinase</fullName>
        <ecNumber evidence="2">2.7.13.3</ecNumber>
    </recommendedName>
</protein>
<keyword evidence="10" id="KW-1185">Reference proteome</keyword>
<dbReference type="Gene3D" id="3.40.50.2300">
    <property type="match status" value="1"/>
</dbReference>
<accession>A0A0N8GEJ6</accession>
<dbReference type="Gene3D" id="3.30.450.20">
    <property type="entry name" value="PAS domain"/>
    <property type="match status" value="3"/>
</dbReference>
<keyword evidence="5" id="KW-0812">Transmembrane</keyword>
<keyword evidence="5" id="KW-1133">Transmembrane helix</keyword>
<dbReference type="CDD" id="cd00130">
    <property type="entry name" value="PAS"/>
    <property type="match status" value="2"/>
</dbReference>
<dbReference type="InterPro" id="IPR003661">
    <property type="entry name" value="HisK_dim/P_dom"/>
</dbReference>
<evidence type="ECO:0000256" key="5">
    <source>
        <dbReference type="SAM" id="Phobius"/>
    </source>
</evidence>
<dbReference type="InterPro" id="IPR036097">
    <property type="entry name" value="HisK_dim/P_sf"/>
</dbReference>
<dbReference type="Pfam" id="PF08448">
    <property type="entry name" value="PAS_4"/>
    <property type="match status" value="1"/>
</dbReference>
<dbReference type="NCBIfam" id="NF046020">
    <property type="entry name" value="HisKinCckABruc"/>
    <property type="match status" value="1"/>
</dbReference>
<dbReference type="Pfam" id="PF02518">
    <property type="entry name" value="HATPase_c"/>
    <property type="match status" value="1"/>
</dbReference>
<dbReference type="PROSITE" id="PS50110">
    <property type="entry name" value="RESPONSE_REGULATORY"/>
    <property type="match status" value="1"/>
</dbReference>
<dbReference type="PANTHER" id="PTHR43065:SF42">
    <property type="entry name" value="TWO-COMPONENT SENSOR PPRA"/>
    <property type="match status" value="1"/>
</dbReference>
<dbReference type="PROSITE" id="PS50109">
    <property type="entry name" value="HIS_KIN"/>
    <property type="match status" value="1"/>
</dbReference>
<name>A0A0N8GEJ6_9HYPH</name>
<dbReference type="Gene3D" id="3.30.565.10">
    <property type="entry name" value="Histidine kinase-like ATPase, C-terminal domain"/>
    <property type="match status" value="1"/>
</dbReference>
<evidence type="ECO:0000256" key="3">
    <source>
        <dbReference type="ARBA" id="ARBA00022553"/>
    </source>
</evidence>
<dbReference type="PANTHER" id="PTHR43065">
    <property type="entry name" value="SENSOR HISTIDINE KINASE"/>
    <property type="match status" value="1"/>
</dbReference>
<feature type="domain" description="Response regulatory" evidence="7">
    <location>
        <begin position="739"/>
        <end position="855"/>
    </location>
</feature>
<dbReference type="InterPro" id="IPR000014">
    <property type="entry name" value="PAS"/>
</dbReference>
<dbReference type="Pfam" id="PF13188">
    <property type="entry name" value="PAS_8"/>
    <property type="match status" value="2"/>
</dbReference>
<evidence type="ECO:0000259" key="8">
    <source>
        <dbReference type="PROSITE" id="PS50112"/>
    </source>
</evidence>
<feature type="transmembrane region" description="Helical" evidence="5">
    <location>
        <begin position="24"/>
        <end position="43"/>
    </location>
</feature>
<comment type="catalytic activity">
    <reaction evidence="1">
        <text>ATP + protein L-histidine = ADP + protein N-phospho-L-histidine.</text>
        <dbReference type="EC" id="2.7.13.3"/>
    </reaction>
</comment>
<evidence type="ECO:0000256" key="2">
    <source>
        <dbReference type="ARBA" id="ARBA00012438"/>
    </source>
</evidence>
<dbReference type="SUPFAM" id="SSF55785">
    <property type="entry name" value="PYP-like sensor domain (PAS domain)"/>
    <property type="match status" value="3"/>
</dbReference>
<dbReference type="EMBL" id="LJYW01000001">
    <property type="protein sequence ID" value="KPL51705.1"/>
    <property type="molecule type" value="Genomic_DNA"/>
</dbReference>
<dbReference type="EC" id="2.7.13.3" evidence="2"/>
<dbReference type="PRINTS" id="PR00344">
    <property type="entry name" value="BCTRLSENSOR"/>
</dbReference>
<dbReference type="InterPro" id="IPR036890">
    <property type="entry name" value="HATPase_C_sf"/>
</dbReference>
<dbReference type="STRING" id="665126.ABB55_05230"/>
<evidence type="ECO:0000313" key="10">
    <source>
        <dbReference type="Proteomes" id="UP000048984"/>
    </source>
</evidence>
<dbReference type="PROSITE" id="PS50112">
    <property type="entry name" value="PAS"/>
    <property type="match status" value="1"/>
</dbReference>
<feature type="domain" description="Histidine kinase" evidence="6">
    <location>
        <begin position="488"/>
        <end position="711"/>
    </location>
</feature>
<dbReference type="SMART" id="SM00388">
    <property type="entry name" value="HisKA"/>
    <property type="match status" value="1"/>
</dbReference>
<dbReference type="InterPro" id="IPR003594">
    <property type="entry name" value="HATPase_dom"/>
</dbReference>
<proteinExistence type="predicted"/>
<reference evidence="9 10" key="1">
    <citation type="submission" date="2015-09" db="EMBL/GenBank/DDBJ databases">
        <authorList>
            <consortium name="Swine Surveillance"/>
        </authorList>
    </citation>
    <scope>NUCLEOTIDE SEQUENCE [LARGE SCALE GENOMIC DNA]</scope>
    <source>
        <strain evidence="9 10">16</strain>
    </source>
</reference>
<feature type="domain" description="PAS" evidence="8">
    <location>
        <begin position="219"/>
        <end position="256"/>
    </location>
</feature>
<sequence>MVETDAGNTGSEPVVDRAEKTGSIGLLLALALGLVGAAVVLALMRREDAAIWVQILLGLLAVIGVFALFAGAIGLVRFGARRDGHPLSKAFLDTTGEGVVVTDREGRIVYANRAYAELIRAEAATDIRTVERSFAGDPDAAEPMFRLATAARDRRAAREEIRTLSPLGRSEGGPRWFRVRVRPLDLPAGRNGASPAALTVWQVADITRDRDEQETSFQELQQVVTFLDHAPAGFFSADPRGRITYLNATLADWLGYDLAKFEPGGIGLKDIVQGQGAALITDLNGPADANKTRIIDLDLVKRNGQSLPVRLMHKVPISGTGVLGDSRTLVLNRSPGEDVSEALRAAEVRFARFFNSTPIAIASVDREGRIGRTNAPFLKLFGDIRMGEGGEARRLVLQVAESRRADLSAALEAAGQGRGDIQPIEAELAGGEDKRHRSVRFFVSAVQEGDGEGETAIVYALETTQQRELEQQFAQSMKMQAIGQLAGGIAHDFNNVLTAIIGFSDLLLASHRPTDPSFQDIMNIKQNANRAAALVRQLLAFSRRQTLRPEVIRLGDTLADLHMLLARLLGEKVELSVVHGRDLWPVKADTSQLEQVIVNLAVNARDAMPNGGRLTIVTRNVSADDKLAYKTPGMPAADYVSIEVTDTGTGIPPDIMEKIFEPFFTTKAVGQGTGLGLSTVYGIVKQTGGFVYCSSEIGKGTTFHILLPRHVETEVEREADKVGPEGQQQQSTDLTGSATILLVEDEEAVRAFASRALRSRGYTVHEAGSGTEALAVMEETGGRIDLVVSDVVMPELDGPSLLRELRKQRPELKIIFVSGYAEDAFAKNLPEGESFHFLPKPFSLKQLATAVKDALAK</sequence>
<dbReference type="GO" id="GO:0000155">
    <property type="term" value="F:phosphorelay sensor kinase activity"/>
    <property type="evidence" value="ECO:0007669"/>
    <property type="project" value="InterPro"/>
</dbReference>
<dbReference type="FunFam" id="1.10.287.130:FF:000037">
    <property type="entry name" value="Hybrid sensor histidine kinase/response regulator"/>
    <property type="match status" value="1"/>
</dbReference>
<keyword evidence="9" id="KW-0418">Kinase</keyword>
<dbReference type="Pfam" id="PF00072">
    <property type="entry name" value="Response_reg"/>
    <property type="match status" value="1"/>
</dbReference>
<dbReference type="Proteomes" id="UP000048984">
    <property type="component" value="Unassembled WGS sequence"/>
</dbReference>
<dbReference type="SUPFAM" id="SSF47384">
    <property type="entry name" value="Homodimeric domain of signal transducing histidine kinase"/>
    <property type="match status" value="1"/>
</dbReference>
<feature type="transmembrane region" description="Helical" evidence="5">
    <location>
        <begin position="55"/>
        <end position="80"/>
    </location>
</feature>
<keyword evidence="5" id="KW-0472">Membrane</keyword>
<dbReference type="InterPro" id="IPR001789">
    <property type="entry name" value="Sig_transdc_resp-reg_receiver"/>
</dbReference>
<dbReference type="SUPFAM" id="SSF55874">
    <property type="entry name" value="ATPase domain of HSP90 chaperone/DNA topoisomerase II/histidine kinase"/>
    <property type="match status" value="1"/>
</dbReference>
<keyword evidence="9" id="KW-0808">Transferase</keyword>
<dbReference type="SMART" id="SM00387">
    <property type="entry name" value="HATPase_c"/>
    <property type="match status" value="1"/>
</dbReference>
<reference evidence="9 10" key="2">
    <citation type="submission" date="2015-10" db="EMBL/GenBank/DDBJ databases">
        <title>Draft Genome Sequence of Prosthecomicrobium hirschii ATCC 27832.</title>
        <authorList>
            <person name="Daniel J."/>
            <person name="Givan S.A."/>
            <person name="Brun Y.V."/>
            <person name="Brown P.J."/>
        </authorList>
    </citation>
    <scope>NUCLEOTIDE SEQUENCE [LARGE SCALE GENOMIC DNA]</scope>
    <source>
        <strain evidence="9 10">16</strain>
    </source>
</reference>
<dbReference type="InterPro" id="IPR013656">
    <property type="entry name" value="PAS_4"/>
</dbReference>
<evidence type="ECO:0000259" key="7">
    <source>
        <dbReference type="PROSITE" id="PS50110"/>
    </source>
</evidence>
<keyword evidence="3 4" id="KW-0597">Phosphoprotein</keyword>
<evidence type="ECO:0000256" key="4">
    <source>
        <dbReference type="PROSITE-ProRule" id="PRU00169"/>
    </source>
</evidence>
<dbReference type="RefSeq" id="WP_054357868.1">
    <property type="nucleotide sequence ID" value="NZ_LJYW01000001.1"/>
</dbReference>
<dbReference type="InterPro" id="IPR004358">
    <property type="entry name" value="Sig_transdc_His_kin-like_C"/>
</dbReference>
<dbReference type="InterPro" id="IPR035965">
    <property type="entry name" value="PAS-like_dom_sf"/>
</dbReference>
<gene>
    <name evidence="9" type="ORF">ABB55_05230</name>
</gene>
<dbReference type="CDD" id="cd00082">
    <property type="entry name" value="HisKA"/>
    <property type="match status" value="1"/>
</dbReference>
<evidence type="ECO:0000313" key="9">
    <source>
        <dbReference type="EMBL" id="KPL51705.1"/>
    </source>
</evidence>
<organism evidence="9 10">
    <name type="scientific">Prosthecodimorpha hirschii</name>
    <dbReference type="NCBI Taxonomy" id="665126"/>
    <lineage>
        <taxon>Bacteria</taxon>
        <taxon>Pseudomonadati</taxon>
        <taxon>Pseudomonadota</taxon>
        <taxon>Alphaproteobacteria</taxon>
        <taxon>Hyphomicrobiales</taxon>
        <taxon>Ancalomicrobiaceae</taxon>
        <taxon>Prosthecodimorpha</taxon>
    </lineage>
</organism>
<dbReference type="Gene3D" id="1.10.287.130">
    <property type="match status" value="1"/>
</dbReference>
<dbReference type="Pfam" id="PF00512">
    <property type="entry name" value="HisKA"/>
    <property type="match status" value="1"/>
</dbReference>
<dbReference type="InterPro" id="IPR005467">
    <property type="entry name" value="His_kinase_dom"/>
</dbReference>
<evidence type="ECO:0000259" key="6">
    <source>
        <dbReference type="PROSITE" id="PS50109"/>
    </source>
</evidence>
<dbReference type="SMART" id="SM00091">
    <property type="entry name" value="PAS"/>
    <property type="match status" value="3"/>
</dbReference>
<dbReference type="SMART" id="SM00448">
    <property type="entry name" value="REC"/>
    <property type="match status" value="1"/>
</dbReference>
<evidence type="ECO:0000256" key="1">
    <source>
        <dbReference type="ARBA" id="ARBA00000085"/>
    </source>
</evidence>
<feature type="modified residue" description="4-aspartylphosphate" evidence="4">
    <location>
        <position position="790"/>
    </location>
</feature>